<dbReference type="Proteomes" id="UP000001292">
    <property type="component" value="Unassembled WGS sequence"/>
</dbReference>
<evidence type="ECO:0000256" key="8">
    <source>
        <dbReference type="ARBA" id="ARBA00047427"/>
    </source>
</evidence>
<feature type="transmembrane region" description="Helical" evidence="17">
    <location>
        <begin position="147"/>
        <end position="167"/>
    </location>
</feature>
<dbReference type="InterPro" id="IPR006838">
    <property type="entry name" value="ADTRP_AIG1"/>
</dbReference>
<comment type="catalytic activity">
    <reaction evidence="9">
        <text>9-hexadecanoyloxy-octadecanoate + H2O = 9-hydroxy-octadecanoate + hexadecanoate + H(+)</text>
        <dbReference type="Rhea" id="RHEA:52052"/>
        <dbReference type="ChEBI" id="CHEBI:7896"/>
        <dbReference type="ChEBI" id="CHEBI:15377"/>
        <dbReference type="ChEBI" id="CHEBI:15378"/>
        <dbReference type="ChEBI" id="CHEBI:83670"/>
        <dbReference type="ChEBI" id="CHEBI:136286"/>
    </reaction>
    <physiologicalReaction direction="left-to-right" evidence="9">
        <dbReference type="Rhea" id="RHEA:52053"/>
    </physiologicalReaction>
</comment>
<organism evidence="19">
    <name type="scientific">Drosophila sechellia</name>
    <name type="common">Fruit fly</name>
    <dbReference type="NCBI Taxonomy" id="7238"/>
    <lineage>
        <taxon>Eukaryota</taxon>
        <taxon>Metazoa</taxon>
        <taxon>Ecdysozoa</taxon>
        <taxon>Arthropoda</taxon>
        <taxon>Hexapoda</taxon>
        <taxon>Insecta</taxon>
        <taxon>Pterygota</taxon>
        <taxon>Neoptera</taxon>
        <taxon>Endopterygota</taxon>
        <taxon>Diptera</taxon>
        <taxon>Brachycera</taxon>
        <taxon>Muscomorpha</taxon>
        <taxon>Ephydroidea</taxon>
        <taxon>Drosophilidae</taxon>
        <taxon>Drosophila</taxon>
        <taxon>Sophophora</taxon>
    </lineage>
</organism>
<evidence type="ECO:0000256" key="3">
    <source>
        <dbReference type="ARBA" id="ARBA00009300"/>
    </source>
</evidence>
<reference evidence="18 19" key="1">
    <citation type="journal article" date="2007" name="Nature">
        <title>Evolution of genes and genomes on the Drosophila phylogeny.</title>
        <authorList>
            <consortium name="Drosophila 12 Genomes Consortium"/>
            <person name="Clark A.G."/>
            <person name="Eisen M.B."/>
            <person name="Smith D.R."/>
            <person name="Bergman C.M."/>
            <person name="Oliver B."/>
            <person name="Markow T.A."/>
            <person name="Kaufman T.C."/>
            <person name="Kellis M."/>
            <person name="Gelbart W."/>
            <person name="Iyer V.N."/>
            <person name="Pollard D.A."/>
            <person name="Sackton T.B."/>
            <person name="Larracuente A.M."/>
            <person name="Singh N.D."/>
            <person name="Abad J.P."/>
            <person name="Abt D.N."/>
            <person name="Adryan B."/>
            <person name="Aguade M."/>
            <person name="Akashi H."/>
            <person name="Anderson W.W."/>
            <person name="Aquadro C.F."/>
            <person name="Ardell D.H."/>
            <person name="Arguello R."/>
            <person name="Artieri C.G."/>
            <person name="Barbash D.A."/>
            <person name="Barker D."/>
            <person name="Barsanti P."/>
            <person name="Batterham P."/>
            <person name="Batzoglou S."/>
            <person name="Begun D."/>
            <person name="Bhutkar A."/>
            <person name="Blanco E."/>
            <person name="Bosak S.A."/>
            <person name="Bradley R.K."/>
            <person name="Brand A.D."/>
            <person name="Brent M.R."/>
            <person name="Brooks A.N."/>
            <person name="Brown R.H."/>
            <person name="Butlin R.K."/>
            <person name="Caggese C."/>
            <person name="Calvi B.R."/>
            <person name="Bernardo de Carvalho A."/>
            <person name="Caspi A."/>
            <person name="Castrezana S."/>
            <person name="Celniker S.E."/>
            <person name="Chang J.L."/>
            <person name="Chapple C."/>
            <person name="Chatterji S."/>
            <person name="Chinwalla A."/>
            <person name="Civetta A."/>
            <person name="Clifton S.W."/>
            <person name="Comeron J.M."/>
            <person name="Costello J.C."/>
            <person name="Coyne J.A."/>
            <person name="Daub J."/>
            <person name="David R.G."/>
            <person name="Delcher A.L."/>
            <person name="Delehaunty K."/>
            <person name="Do C.B."/>
            <person name="Ebling H."/>
            <person name="Edwards K."/>
            <person name="Eickbush T."/>
            <person name="Evans J.D."/>
            <person name="Filipski A."/>
            <person name="Findeiss S."/>
            <person name="Freyhult E."/>
            <person name="Fulton L."/>
            <person name="Fulton R."/>
            <person name="Garcia A.C."/>
            <person name="Gardiner A."/>
            <person name="Garfield D.A."/>
            <person name="Garvin B.E."/>
            <person name="Gibson G."/>
            <person name="Gilbert D."/>
            <person name="Gnerre S."/>
            <person name="Godfrey J."/>
            <person name="Good R."/>
            <person name="Gotea V."/>
            <person name="Gravely B."/>
            <person name="Greenberg A.J."/>
            <person name="Griffiths-Jones S."/>
            <person name="Gross S."/>
            <person name="Guigo R."/>
            <person name="Gustafson E.A."/>
            <person name="Haerty W."/>
            <person name="Hahn M.W."/>
            <person name="Halligan D.L."/>
            <person name="Halpern A.L."/>
            <person name="Halter G.M."/>
            <person name="Han M.V."/>
            <person name="Heger A."/>
            <person name="Hillier L."/>
            <person name="Hinrichs A.S."/>
            <person name="Holmes I."/>
            <person name="Hoskins R.A."/>
            <person name="Hubisz M.J."/>
            <person name="Hultmark D."/>
            <person name="Huntley M.A."/>
            <person name="Jaffe D.B."/>
            <person name="Jagadeeshan S."/>
            <person name="Jeck W.R."/>
            <person name="Johnson J."/>
            <person name="Jones C.D."/>
            <person name="Jordan W.C."/>
            <person name="Karpen G.H."/>
            <person name="Kataoka E."/>
            <person name="Keightley P.D."/>
            <person name="Kheradpour P."/>
            <person name="Kirkness E.F."/>
            <person name="Koerich L.B."/>
            <person name="Kristiansen K."/>
            <person name="Kudrna D."/>
            <person name="Kulathinal R.J."/>
            <person name="Kumar S."/>
            <person name="Kwok R."/>
            <person name="Lander E."/>
            <person name="Langley C.H."/>
            <person name="Lapoint R."/>
            <person name="Lazzaro B.P."/>
            <person name="Lee S.J."/>
            <person name="Levesque L."/>
            <person name="Li R."/>
            <person name="Lin C.F."/>
            <person name="Lin M.F."/>
            <person name="Lindblad-Toh K."/>
            <person name="Llopart A."/>
            <person name="Long M."/>
            <person name="Low L."/>
            <person name="Lozovsky E."/>
            <person name="Lu J."/>
            <person name="Luo M."/>
            <person name="Machado C.A."/>
            <person name="Makalowski W."/>
            <person name="Marzo M."/>
            <person name="Matsuda M."/>
            <person name="Matzkin L."/>
            <person name="McAllister B."/>
            <person name="McBride C.S."/>
            <person name="McKernan B."/>
            <person name="McKernan K."/>
            <person name="Mendez-Lago M."/>
            <person name="Minx P."/>
            <person name="Mollenhauer M.U."/>
            <person name="Montooth K."/>
            <person name="Mount S.M."/>
            <person name="Mu X."/>
            <person name="Myers E."/>
            <person name="Negre B."/>
            <person name="Newfeld S."/>
            <person name="Nielsen R."/>
            <person name="Noor M.A."/>
            <person name="O'Grady P."/>
            <person name="Pachter L."/>
            <person name="Papaceit M."/>
            <person name="Parisi M.J."/>
            <person name="Parisi M."/>
            <person name="Parts L."/>
            <person name="Pedersen J.S."/>
            <person name="Pesole G."/>
            <person name="Phillippy A.M."/>
            <person name="Ponting C.P."/>
            <person name="Pop M."/>
            <person name="Porcelli D."/>
            <person name="Powell J.R."/>
            <person name="Prohaska S."/>
            <person name="Pruitt K."/>
            <person name="Puig M."/>
            <person name="Quesneville H."/>
            <person name="Ram K.R."/>
            <person name="Rand D."/>
            <person name="Rasmussen M.D."/>
            <person name="Reed L.K."/>
            <person name="Reenan R."/>
            <person name="Reily A."/>
            <person name="Remington K.A."/>
            <person name="Rieger T.T."/>
            <person name="Ritchie M.G."/>
            <person name="Robin C."/>
            <person name="Rogers Y.H."/>
            <person name="Rohde C."/>
            <person name="Rozas J."/>
            <person name="Rubenfield M.J."/>
            <person name="Ruiz A."/>
            <person name="Russo S."/>
            <person name="Salzberg S.L."/>
            <person name="Sanchez-Gracia A."/>
            <person name="Saranga D.J."/>
            <person name="Sato H."/>
            <person name="Schaeffer S.W."/>
            <person name="Schatz M.C."/>
            <person name="Schlenke T."/>
            <person name="Schwartz R."/>
            <person name="Segarra C."/>
            <person name="Singh R.S."/>
            <person name="Sirot L."/>
            <person name="Sirota M."/>
            <person name="Sisneros N.B."/>
            <person name="Smith C.D."/>
            <person name="Smith T.F."/>
            <person name="Spieth J."/>
            <person name="Stage D.E."/>
            <person name="Stark A."/>
            <person name="Stephan W."/>
            <person name="Strausberg R.L."/>
            <person name="Strempel S."/>
            <person name="Sturgill D."/>
            <person name="Sutton G."/>
            <person name="Sutton G.G."/>
            <person name="Tao W."/>
            <person name="Teichmann S."/>
            <person name="Tobari Y.N."/>
            <person name="Tomimura Y."/>
            <person name="Tsolas J.M."/>
            <person name="Valente V.L."/>
            <person name="Venter E."/>
            <person name="Venter J.C."/>
            <person name="Vicario S."/>
            <person name="Vieira F.G."/>
            <person name="Vilella A.J."/>
            <person name="Villasante A."/>
            <person name="Walenz B."/>
            <person name="Wang J."/>
            <person name="Wasserman M."/>
            <person name="Watts T."/>
            <person name="Wilson D."/>
            <person name="Wilson R.K."/>
            <person name="Wing R.A."/>
            <person name="Wolfner M.F."/>
            <person name="Wong A."/>
            <person name="Wong G.K."/>
            <person name="Wu C.I."/>
            <person name="Wu G."/>
            <person name="Yamamoto D."/>
            <person name="Yang H.P."/>
            <person name="Yang S.P."/>
            <person name="Yorke J.A."/>
            <person name="Yoshida K."/>
            <person name="Zdobnov E."/>
            <person name="Zhang P."/>
            <person name="Zhang Y."/>
            <person name="Zimin A.V."/>
            <person name="Baldwin J."/>
            <person name="Abdouelleil A."/>
            <person name="Abdulkadir J."/>
            <person name="Abebe A."/>
            <person name="Abera B."/>
            <person name="Abreu J."/>
            <person name="Acer S.C."/>
            <person name="Aftuck L."/>
            <person name="Alexander A."/>
            <person name="An P."/>
            <person name="Anderson E."/>
            <person name="Anderson S."/>
            <person name="Arachi H."/>
            <person name="Azer M."/>
            <person name="Bachantsang P."/>
            <person name="Barry A."/>
            <person name="Bayul T."/>
            <person name="Berlin A."/>
            <person name="Bessette D."/>
            <person name="Bloom T."/>
            <person name="Blye J."/>
            <person name="Boguslavskiy L."/>
            <person name="Bonnet C."/>
            <person name="Boukhgalter B."/>
            <person name="Bourzgui I."/>
            <person name="Brown A."/>
            <person name="Cahill P."/>
            <person name="Channer S."/>
            <person name="Cheshatsang Y."/>
            <person name="Chuda L."/>
            <person name="Citroen M."/>
            <person name="Collymore A."/>
            <person name="Cooke P."/>
            <person name="Costello M."/>
            <person name="D'Aco K."/>
            <person name="Daza R."/>
            <person name="De Haan G."/>
            <person name="DeGray S."/>
            <person name="DeMaso C."/>
            <person name="Dhargay N."/>
            <person name="Dooley K."/>
            <person name="Dooley E."/>
            <person name="Doricent M."/>
            <person name="Dorje P."/>
            <person name="Dorjee K."/>
            <person name="Dupes A."/>
            <person name="Elong R."/>
            <person name="Falk J."/>
            <person name="Farina A."/>
            <person name="Faro S."/>
            <person name="Ferguson D."/>
            <person name="Fisher S."/>
            <person name="Foley C.D."/>
            <person name="Franke A."/>
            <person name="Friedrich D."/>
            <person name="Gadbois L."/>
            <person name="Gearin G."/>
            <person name="Gearin C.R."/>
            <person name="Giannoukos G."/>
            <person name="Goode T."/>
            <person name="Graham J."/>
            <person name="Grandbois E."/>
            <person name="Grewal S."/>
            <person name="Gyaltsen K."/>
            <person name="Hafez N."/>
            <person name="Hagos B."/>
            <person name="Hall J."/>
            <person name="Henson C."/>
            <person name="Hollinger A."/>
            <person name="Honan T."/>
            <person name="Huard M.D."/>
            <person name="Hughes L."/>
            <person name="Hurhula B."/>
            <person name="Husby M.E."/>
            <person name="Kamat A."/>
            <person name="Kanga B."/>
            <person name="Kashin S."/>
            <person name="Khazanovich D."/>
            <person name="Kisner P."/>
            <person name="Lance K."/>
            <person name="Lara M."/>
            <person name="Lee W."/>
            <person name="Lennon N."/>
            <person name="Letendre F."/>
            <person name="LeVine R."/>
            <person name="Lipovsky A."/>
            <person name="Liu X."/>
            <person name="Liu J."/>
            <person name="Liu S."/>
            <person name="Lokyitsang T."/>
            <person name="Lokyitsang Y."/>
            <person name="Lubonja R."/>
            <person name="Lui A."/>
            <person name="MacDonald P."/>
            <person name="Magnisalis V."/>
            <person name="Maru K."/>
            <person name="Matthews C."/>
            <person name="McCusker W."/>
            <person name="McDonough S."/>
            <person name="Mehta T."/>
            <person name="Meldrim J."/>
            <person name="Meneus L."/>
            <person name="Mihai O."/>
            <person name="Mihalev A."/>
            <person name="Mihova T."/>
            <person name="Mittelman R."/>
            <person name="Mlenga V."/>
            <person name="Montmayeur A."/>
            <person name="Mulrain L."/>
            <person name="Navidi A."/>
            <person name="Naylor J."/>
            <person name="Negash T."/>
            <person name="Nguyen T."/>
            <person name="Nguyen N."/>
            <person name="Nicol R."/>
            <person name="Norbu C."/>
            <person name="Norbu N."/>
            <person name="Novod N."/>
            <person name="O'Neill B."/>
            <person name="Osman S."/>
            <person name="Markiewicz E."/>
            <person name="Oyono O.L."/>
            <person name="Patti C."/>
            <person name="Phunkhang P."/>
            <person name="Pierre F."/>
            <person name="Priest M."/>
            <person name="Raghuraman S."/>
            <person name="Rege F."/>
            <person name="Reyes R."/>
            <person name="Rise C."/>
            <person name="Rogov P."/>
            <person name="Ross K."/>
            <person name="Ryan E."/>
            <person name="Settipalli S."/>
            <person name="Shea T."/>
            <person name="Sherpa N."/>
            <person name="Shi L."/>
            <person name="Shih D."/>
            <person name="Sparrow T."/>
            <person name="Spaulding J."/>
            <person name="Stalker J."/>
            <person name="Stange-Thomann N."/>
            <person name="Stavropoulos S."/>
            <person name="Stone C."/>
            <person name="Strader C."/>
            <person name="Tesfaye S."/>
            <person name="Thomson T."/>
            <person name="Thoulutsang Y."/>
            <person name="Thoulutsang D."/>
            <person name="Topham K."/>
            <person name="Topping I."/>
            <person name="Tsamla T."/>
            <person name="Vassiliev H."/>
            <person name="Vo A."/>
            <person name="Wangchuk T."/>
            <person name="Wangdi T."/>
            <person name="Weiand M."/>
            <person name="Wilkinson J."/>
            <person name="Wilson A."/>
            <person name="Yadav S."/>
            <person name="Young G."/>
            <person name="Yu Q."/>
            <person name="Zembek L."/>
            <person name="Zhong D."/>
            <person name="Zimmer A."/>
            <person name="Zwirko Z."/>
            <person name="Jaffe D.B."/>
            <person name="Alvarez P."/>
            <person name="Brockman W."/>
            <person name="Butler J."/>
            <person name="Chin C."/>
            <person name="Gnerre S."/>
            <person name="Grabherr M."/>
            <person name="Kleber M."/>
            <person name="Mauceli E."/>
            <person name="MacCallum I."/>
        </authorList>
    </citation>
    <scope>NUCLEOTIDE SEQUENCE [LARGE SCALE GENOMIC DNA]</scope>
    <source>
        <strain evidence="19">Rob3c / Tucson 14021-0248.25</strain>
    </source>
</reference>
<evidence type="ECO:0000256" key="14">
    <source>
        <dbReference type="ARBA" id="ARBA00049296"/>
    </source>
</evidence>
<name>B4HED6_DROSE</name>
<comment type="similarity">
    <text evidence="3">Belongs to the AIG1 family.</text>
</comment>
<evidence type="ECO:0000256" key="6">
    <source>
        <dbReference type="ARBA" id="ARBA00023136"/>
    </source>
</evidence>
<evidence type="ECO:0000256" key="13">
    <source>
        <dbReference type="ARBA" id="ARBA00049221"/>
    </source>
</evidence>
<comment type="catalytic activity">
    <reaction evidence="16">
        <text>12-(9Z-hexadecenoyloxy)-octadecanoate + H2O = 12-hydroxyoctadecanoate + (9Z)-hexadecenoate + H(+)</text>
        <dbReference type="Rhea" id="RHEA:52072"/>
        <dbReference type="ChEBI" id="CHEBI:15377"/>
        <dbReference type="ChEBI" id="CHEBI:15378"/>
        <dbReference type="ChEBI" id="CHEBI:32372"/>
        <dbReference type="ChEBI" id="CHEBI:84201"/>
        <dbReference type="ChEBI" id="CHEBI:136312"/>
    </reaction>
    <physiologicalReaction direction="left-to-right" evidence="16">
        <dbReference type="Rhea" id="RHEA:52073"/>
    </physiologicalReaction>
</comment>
<evidence type="ECO:0000256" key="9">
    <source>
        <dbReference type="ARBA" id="ARBA00047863"/>
    </source>
</evidence>
<dbReference type="GO" id="GO:0012505">
    <property type="term" value="C:endomembrane system"/>
    <property type="evidence" value="ECO:0007669"/>
    <property type="project" value="UniProtKB-SubCell"/>
</dbReference>
<feature type="transmembrane region" description="Helical" evidence="17">
    <location>
        <begin position="250"/>
        <end position="272"/>
    </location>
</feature>
<evidence type="ECO:0000256" key="1">
    <source>
        <dbReference type="ARBA" id="ARBA00000923"/>
    </source>
</evidence>
<dbReference type="AlphaFoldDB" id="B4HED6"/>
<dbReference type="STRING" id="7238.B4HED6"/>
<dbReference type="OMA" id="NWLNHTM"/>
<dbReference type="PhylomeDB" id="B4HED6"/>
<feature type="transmembrane region" description="Helical" evidence="17">
    <location>
        <begin position="72"/>
        <end position="94"/>
    </location>
</feature>
<evidence type="ECO:0000256" key="17">
    <source>
        <dbReference type="SAM" id="Phobius"/>
    </source>
</evidence>
<evidence type="ECO:0000256" key="12">
    <source>
        <dbReference type="ARBA" id="ARBA00048800"/>
    </source>
</evidence>
<keyword evidence="4 17" id="KW-0812">Transmembrane</keyword>
<evidence type="ECO:0000313" key="19">
    <source>
        <dbReference type="Proteomes" id="UP000001292"/>
    </source>
</evidence>
<comment type="subcellular location">
    <subcellularLocation>
        <location evidence="2">Endomembrane system</location>
        <topology evidence="2">Multi-pass membrane protein</topology>
    </subcellularLocation>
</comment>
<dbReference type="EMBL" id="CH480815">
    <property type="protein sequence ID" value="EDW41090.1"/>
    <property type="molecule type" value="Genomic_DNA"/>
</dbReference>
<comment type="catalytic activity">
    <reaction evidence="1">
        <text>9-(9Z-hexadecenoyloxy)-octadecanoate + H2O = (9Z)-hexadecenoate + 9-hydroxy-octadecanoate + H(+)</text>
        <dbReference type="Rhea" id="RHEA:52068"/>
        <dbReference type="ChEBI" id="CHEBI:15377"/>
        <dbReference type="ChEBI" id="CHEBI:15378"/>
        <dbReference type="ChEBI" id="CHEBI:32372"/>
        <dbReference type="ChEBI" id="CHEBI:136286"/>
        <dbReference type="ChEBI" id="CHEBI:136309"/>
    </reaction>
    <physiologicalReaction direction="left-to-right" evidence="1">
        <dbReference type="Rhea" id="RHEA:52069"/>
    </physiologicalReaction>
</comment>
<evidence type="ECO:0000256" key="11">
    <source>
        <dbReference type="ARBA" id="ARBA00048701"/>
    </source>
</evidence>
<evidence type="ECO:0000256" key="10">
    <source>
        <dbReference type="ARBA" id="ARBA00048680"/>
    </source>
</evidence>
<comment type="catalytic activity">
    <reaction evidence="12">
        <text>9-(9Z-octadecenoyloxy)-octadecanoate + H2O = 9-hydroxy-octadecanoate + (9Z)-octadecenoate + H(+)</text>
        <dbReference type="Rhea" id="RHEA:52048"/>
        <dbReference type="ChEBI" id="CHEBI:15377"/>
        <dbReference type="ChEBI" id="CHEBI:15378"/>
        <dbReference type="ChEBI" id="CHEBI:30823"/>
        <dbReference type="ChEBI" id="CHEBI:136282"/>
        <dbReference type="ChEBI" id="CHEBI:136286"/>
    </reaction>
    <physiologicalReaction direction="left-to-right" evidence="12">
        <dbReference type="Rhea" id="RHEA:52049"/>
    </physiologicalReaction>
</comment>
<feature type="transmembrane region" description="Helical" evidence="17">
    <location>
        <begin position="114"/>
        <end position="135"/>
    </location>
</feature>
<comment type="catalytic activity">
    <reaction evidence="14">
        <text>13-(9Z-octadecenoyloxy)-octadecanoate + H2O = 13-hydroxy-octadecanoate + (9Z)-octadecenoate + H(+)</text>
        <dbReference type="Rhea" id="RHEA:52064"/>
        <dbReference type="ChEBI" id="CHEBI:15377"/>
        <dbReference type="ChEBI" id="CHEBI:15378"/>
        <dbReference type="ChEBI" id="CHEBI:30823"/>
        <dbReference type="ChEBI" id="CHEBI:136303"/>
        <dbReference type="ChEBI" id="CHEBI:136304"/>
    </reaction>
    <physiologicalReaction direction="left-to-right" evidence="14">
        <dbReference type="Rhea" id="RHEA:52065"/>
    </physiologicalReaction>
</comment>
<keyword evidence="19" id="KW-1185">Reference proteome</keyword>
<keyword evidence="6 17" id="KW-0472">Membrane</keyword>
<evidence type="ECO:0000256" key="7">
    <source>
        <dbReference type="ARBA" id="ARBA00047368"/>
    </source>
</evidence>
<dbReference type="HOGENOM" id="CLU_073346_2_0_1"/>
<evidence type="ECO:0000256" key="16">
    <source>
        <dbReference type="ARBA" id="ARBA00049428"/>
    </source>
</evidence>
<comment type="catalytic activity">
    <reaction evidence="10">
        <text>12-octadecanoyloxy-octadecanoate + H2O = 12-hydroxyoctadecanoate + octadecanoate + H(+)</text>
        <dbReference type="Rhea" id="RHEA:52080"/>
        <dbReference type="ChEBI" id="CHEBI:15377"/>
        <dbReference type="ChEBI" id="CHEBI:15378"/>
        <dbReference type="ChEBI" id="CHEBI:25629"/>
        <dbReference type="ChEBI" id="CHEBI:84201"/>
        <dbReference type="ChEBI" id="CHEBI:136330"/>
    </reaction>
    <physiologicalReaction direction="left-to-right" evidence="10">
        <dbReference type="Rhea" id="RHEA:52081"/>
    </physiologicalReaction>
</comment>
<feature type="transmembrane region" description="Helical" evidence="17">
    <location>
        <begin position="187"/>
        <end position="206"/>
    </location>
</feature>
<accession>B4HED6</accession>
<dbReference type="PANTHER" id="PTHR10989:SF16">
    <property type="entry name" value="AT02829P-RELATED"/>
    <property type="match status" value="1"/>
</dbReference>
<protein>
    <submittedName>
        <fullName evidence="18">GM24755</fullName>
    </submittedName>
</protein>
<evidence type="ECO:0000256" key="2">
    <source>
        <dbReference type="ARBA" id="ARBA00004127"/>
    </source>
</evidence>
<comment type="catalytic activity">
    <reaction evidence="7">
        <text>12-hexadecanoyloxy-octadecanoate + H2O = 12-hydroxyoctadecanoate + hexadecanoate + H(+)</text>
        <dbReference type="Rhea" id="RHEA:52056"/>
        <dbReference type="ChEBI" id="CHEBI:7896"/>
        <dbReference type="ChEBI" id="CHEBI:15377"/>
        <dbReference type="ChEBI" id="CHEBI:15378"/>
        <dbReference type="ChEBI" id="CHEBI:83677"/>
        <dbReference type="ChEBI" id="CHEBI:84201"/>
    </reaction>
    <physiologicalReaction direction="left-to-right" evidence="7">
        <dbReference type="Rhea" id="RHEA:52057"/>
    </physiologicalReaction>
</comment>
<evidence type="ECO:0000313" key="18">
    <source>
        <dbReference type="EMBL" id="EDW41090.1"/>
    </source>
</evidence>
<dbReference type="GO" id="GO:0016020">
    <property type="term" value="C:membrane"/>
    <property type="evidence" value="ECO:0007669"/>
    <property type="project" value="InterPro"/>
</dbReference>
<dbReference type="Pfam" id="PF04750">
    <property type="entry name" value="Far-17a_AIG1"/>
    <property type="match status" value="1"/>
</dbReference>
<evidence type="ECO:0000256" key="4">
    <source>
        <dbReference type="ARBA" id="ARBA00022692"/>
    </source>
</evidence>
<feature type="transmembrane region" description="Helical" evidence="17">
    <location>
        <begin position="218"/>
        <end position="238"/>
    </location>
</feature>
<sequence length="296" mass="34397">MLGCLDVGHQEGITCRWQPRKGVMTTGDDEQLGHTNEHNYFEGAHQKHSSIDECVSIYPEMERLNLSSRARLFFHLSATVHLAYAIYFDLRYAQLPQVAVTLRLEPPIGGKFKYMTFLCGLLQLGYYTLALTFDLLRLRSLRKLRDYIFATLAVPLALTVGLTFWTLFAIDRESIYPVLLDLVYPNWLNHTMHTFVVIYAFVELGITRHQYPKRSRGFTGLGAFMVGYLVWIHIVWFRTGIWVYPFLGGIAWQLRVIFFVLIMVLGFVYYLFGERVNNILWQRSTGAHRWIGNDSH</sequence>
<evidence type="ECO:0000256" key="5">
    <source>
        <dbReference type="ARBA" id="ARBA00022989"/>
    </source>
</evidence>
<comment type="catalytic activity">
    <reaction evidence="15">
        <text>13-(9Z-hexadecenoyloxy)-octadecanoate + H2O = 13-hydroxy-octadecanoate + (9Z)-hexadecenoate + H(+)</text>
        <dbReference type="Rhea" id="RHEA:52076"/>
        <dbReference type="ChEBI" id="CHEBI:15377"/>
        <dbReference type="ChEBI" id="CHEBI:15378"/>
        <dbReference type="ChEBI" id="CHEBI:32372"/>
        <dbReference type="ChEBI" id="CHEBI:136304"/>
        <dbReference type="ChEBI" id="CHEBI:136315"/>
    </reaction>
    <physiologicalReaction direction="left-to-right" evidence="15">
        <dbReference type="Rhea" id="RHEA:52077"/>
    </physiologicalReaction>
</comment>
<gene>
    <name evidence="18" type="primary">Dsec\GM24755</name>
    <name evidence="18" type="ORF">Dsec_GM24755</name>
</gene>
<comment type="catalytic activity">
    <reaction evidence="13">
        <text>9-octadecanoyloxy-octadecanoate + H2O = 9-hydroxy-octadecanoate + octadecanoate + H(+)</text>
        <dbReference type="Rhea" id="RHEA:52096"/>
        <dbReference type="ChEBI" id="CHEBI:15377"/>
        <dbReference type="ChEBI" id="CHEBI:15378"/>
        <dbReference type="ChEBI" id="CHEBI:25629"/>
        <dbReference type="ChEBI" id="CHEBI:136286"/>
        <dbReference type="ChEBI" id="CHEBI:136373"/>
    </reaction>
    <physiologicalReaction direction="left-to-right" evidence="13">
        <dbReference type="Rhea" id="RHEA:52097"/>
    </physiologicalReaction>
</comment>
<comment type="catalytic activity">
    <reaction evidence="8">
        <text>13-octadecanoyloxy-octadecanoate + H2O = 13-hydroxy-octadecanoate + octadecanoate + H(+)</text>
        <dbReference type="Rhea" id="RHEA:52084"/>
        <dbReference type="ChEBI" id="CHEBI:15377"/>
        <dbReference type="ChEBI" id="CHEBI:15378"/>
        <dbReference type="ChEBI" id="CHEBI:25629"/>
        <dbReference type="ChEBI" id="CHEBI:136304"/>
        <dbReference type="ChEBI" id="CHEBI:136335"/>
    </reaction>
    <physiologicalReaction direction="left-to-right" evidence="8">
        <dbReference type="Rhea" id="RHEA:52085"/>
    </physiologicalReaction>
</comment>
<comment type="catalytic activity">
    <reaction evidence="11">
        <text>12-(9Z-octadecenoyloxy)-octadecanoate + H2O = 12-hydroxyoctadecanoate + (9Z)-octadecenoate + H(+)</text>
        <dbReference type="Rhea" id="RHEA:52060"/>
        <dbReference type="ChEBI" id="CHEBI:15377"/>
        <dbReference type="ChEBI" id="CHEBI:15378"/>
        <dbReference type="ChEBI" id="CHEBI:30823"/>
        <dbReference type="ChEBI" id="CHEBI:84201"/>
        <dbReference type="ChEBI" id="CHEBI:136302"/>
    </reaction>
    <physiologicalReaction direction="left-to-right" evidence="11">
        <dbReference type="Rhea" id="RHEA:52061"/>
    </physiologicalReaction>
</comment>
<dbReference type="PANTHER" id="PTHR10989">
    <property type="entry name" value="ANDROGEN-INDUCED PROTEIN 1-RELATED"/>
    <property type="match status" value="1"/>
</dbReference>
<evidence type="ECO:0000256" key="15">
    <source>
        <dbReference type="ARBA" id="ARBA00049322"/>
    </source>
</evidence>
<keyword evidence="5 17" id="KW-1133">Transmembrane helix</keyword>
<proteinExistence type="inferred from homology"/>